<dbReference type="AlphaFoldDB" id="A0A2N9HQX7"/>
<protein>
    <submittedName>
        <fullName evidence="1">Uncharacterized protein</fullName>
    </submittedName>
</protein>
<sequence length="189" mass="21414">MLLRSASSPILISCIHVHHQCQCSPEPNLGLWIPTTSPNSSHRNLRHRNRPLAMRLMRRSLGLDKGSESVDVYYQKMIRAYPGDALLLGNYASFLKQGVVQVRGDVVKAEEYCERAILGEPSDGNVLSLYGELIWHRHKDAPRAHSYFDQALQSAPHYCYVLASYAKFLWDAGEDDEHEQKEIGITPEP</sequence>
<name>A0A2N9HQX7_FAGSY</name>
<dbReference type="InterPro" id="IPR011990">
    <property type="entry name" value="TPR-like_helical_dom_sf"/>
</dbReference>
<evidence type="ECO:0000313" key="1">
    <source>
        <dbReference type="EMBL" id="SPD14094.1"/>
    </source>
</evidence>
<proteinExistence type="predicted"/>
<dbReference type="EMBL" id="OIVN01003879">
    <property type="protein sequence ID" value="SPD14094.1"/>
    <property type="molecule type" value="Genomic_DNA"/>
</dbReference>
<dbReference type="PANTHER" id="PTHR26312">
    <property type="entry name" value="TETRATRICOPEPTIDE REPEAT PROTEIN 5"/>
    <property type="match status" value="1"/>
</dbReference>
<gene>
    <name evidence="1" type="ORF">FSB_LOCUS41976</name>
</gene>
<reference evidence="1" key="1">
    <citation type="submission" date="2018-02" db="EMBL/GenBank/DDBJ databases">
        <authorList>
            <person name="Cohen D.B."/>
            <person name="Kent A.D."/>
        </authorList>
    </citation>
    <scope>NUCLEOTIDE SEQUENCE</scope>
</reference>
<dbReference type="PANTHER" id="PTHR26312:SF181">
    <property type="entry name" value="TETRATRICOPEPTIDE REPEAT (TPR)-LIKE SUPERFAMILY PROTEIN"/>
    <property type="match status" value="1"/>
</dbReference>
<accession>A0A2N9HQX7</accession>
<organism evidence="1">
    <name type="scientific">Fagus sylvatica</name>
    <name type="common">Beechnut</name>
    <dbReference type="NCBI Taxonomy" id="28930"/>
    <lineage>
        <taxon>Eukaryota</taxon>
        <taxon>Viridiplantae</taxon>
        <taxon>Streptophyta</taxon>
        <taxon>Embryophyta</taxon>
        <taxon>Tracheophyta</taxon>
        <taxon>Spermatophyta</taxon>
        <taxon>Magnoliopsida</taxon>
        <taxon>eudicotyledons</taxon>
        <taxon>Gunneridae</taxon>
        <taxon>Pentapetalae</taxon>
        <taxon>rosids</taxon>
        <taxon>fabids</taxon>
        <taxon>Fagales</taxon>
        <taxon>Fagaceae</taxon>
        <taxon>Fagus</taxon>
    </lineage>
</organism>
<dbReference type="SUPFAM" id="SSF48452">
    <property type="entry name" value="TPR-like"/>
    <property type="match status" value="1"/>
</dbReference>
<dbReference type="Gene3D" id="1.25.40.10">
    <property type="entry name" value="Tetratricopeptide repeat domain"/>
    <property type="match status" value="1"/>
</dbReference>